<evidence type="ECO:0000256" key="1">
    <source>
        <dbReference type="ARBA" id="ARBA00022801"/>
    </source>
</evidence>
<evidence type="ECO:0000313" key="4">
    <source>
        <dbReference type="Proteomes" id="UP000517523"/>
    </source>
</evidence>
<dbReference type="AlphaFoldDB" id="A0A839TWM9"/>
<dbReference type="Pfam" id="PF00561">
    <property type="entry name" value="Abhydrolase_1"/>
    <property type="match status" value="1"/>
</dbReference>
<evidence type="ECO:0000313" key="3">
    <source>
        <dbReference type="EMBL" id="MBB3129077.1"/>
    </source>
</evidence>
<dbReference type="GO" id="GO:0016020">
    <property type="term" value="C:membrane"/>
    <property type="evidence" value="ECO:0007669"/>
    <property type="project" value="TreeGrafter"/>
</dbReference>
<evidence type="ECO:0000259" key="2">
    <source>
        <dbReference type="Pfam" id="PF00561"/>
    </source>
</evidence>
<organism evidence="3 4">
    <name type="scientific">Paenibacillus rhizosphaerae</name>
    <dbReference type="NCBI Taxonomy" id="297318"/>
    <lineage>
        <taxon>Bacteria</taxon>
        <taxon>Bacillati</taxon>
        <taxon>Bacillota</taxon>
        <taxon>Bacilli</taxon>
        <taxon>Bacillales</taxon>
        <taxon>Paenibacillaceae</taxon>
        <taxon>Paenibacillus</taxon>
    </lineage>
</organism>
<dbReference type="PANTHER" id="PTHR43798:SF31">
    <property type="entry name" value="AB HYDROLASE SUPERFAMILY PROTEIN YCLE"/>
    <property type="match status" value="1"/>
</dbReference>
<sequence length="309" mass="33698">MKFIKSKTVLTISLAAAFVVTGVGVVGSVSKPNVANATASIHSNEVIDTGSGHYVTVDKNVRLYVEDVGKGKPVVFLHGWPFNHEMFEYQQNTLPAKGVRFIGIDLRGFGKSDHTYDGNNMETYADDVRAVIEKLNLKDATLVGFSMGSTVATEYGIKYQDNRVSKLILTAAPTPKWGIPQEAVDSLVAGLVQDRPQTLAVGEGTFVSKTSKEYLAWLGQLELEADSHTTIESIKSVAATDLSGELDQIKVPTLILHGVQDTTVPFAVAEKLHKGIKNSTLVPFENSGHGLFHDEKDKYNEEIIHFVRP</sequence>
<dbReference type="InterPro" id="IPR029058">
    <property type="entry name" value="AB_hydrolase_fold"/>
</dbReference>
<accession>A0A839TWM9</accession>
<dbReference type="EMBL" id="JACHXJ010000003">
    <property type="protein sequence ID" value="MBB3129077.1"/>
    <property type="molecule type" value="Genomic_DNA"/>
</dbReference>
<protein>
    <submittedName>
        <fullName evidence="3">Pimeloyl-ACP methyl ester carboxylesterase</fullName>
    </submittedName>
</protein>
<keyword evidence="1" id="KW-0378">Hydrolase</keyword>
<dbReference type="PANTHER" id="PTHR43798">
    <property type="entry name" value="MONOACYLGLYCEROL LIPASE"/>
    <property type="match status" value="1"/>
</dbReference>
<proteinExistence type="predicted"/>
<dbReference type="RefSeq" id="WP_183583313.1">
    <property type="nucleotide sequence ID" value="NZ_JACHXJ010000003.1"/>
</dbReference>
<gene>
    <name evidence="3" type="ORF">FHS19_003752</name>
</gene>
<dbReference type="PRINTS" id="PR00111">
    <property type="entry name" value="ABHYDROLASE"/>
</dbReference>
<feature type="domain" description="AB hydrolase-1" evidence="2">
    <location>
        <begin position="72"/>
        <end position="295"/>
    </location>
</feature>
<dbReference type="GO" id="GO:0016787">
    <property type="term" value="F:hydrolase activity"/>
    <property type="evidence" value="ECO:0007669"/>
    <property type="project" value="UniProtKB-KW"/>
</dbReference>
<name>A0A839TWM9_9BACL</name>
<dbReference type="SUPFAM" id="SSF53474">
    <property type="entry name" value="alpha/beta-Hydrolases"/>
    <property type="match status" value="1"/>
</dbReference>
<reference evidence="3 4" key="1">
    <citation type="submission" date="2020-08" db="EMBL/GenBank/DDBJ databases">
        <title>Genomic Encyclopedia of Type Strains, Phase III (KMG-III): the genomes of soil and plant-associated and newly described type strains.</title>
        <authorList>
            <person name="Whitman W."/>
        </authorList>
    </citation>
    <scope>NUCLEOTIDE SEQUENCE [LARGE SCALE GENOMIC DNA]</scope>
    <source>
        <strain evidence="3 4">CECT 5831</strain>
    </source>
</reference>
<dbReference type="Proteomes" id="UP000517523">
    <property type="component" value="Unassembled WGS sequence"/>
</dbReference>
<dbReference type="InterPro" id="IPR000073">
    <property type="entry name" value="AB_hydrolase_1"/>
</dbReference>
<dbReference type="InterPro" id="IPR050266">
    <property type="entry name" value="AB_hydrolase_sf"/>
</dbReference>
<dbReference type="Gene3D" id="3.40.50.1820">
    <property type="entry name" value="alpha/beta hydrolase"/>
    <property type="match status" value="1"/>
</dbReference>
<comment type="caution">
    <text evidence="3">The sequence shown here is derived from an EMBL/GenBank/DDBJ whole genome shotgun (WGS) entry which is preliminary data.</text>
</comment>